<evidence type="ECO:0000256" key="1">
    <source>
        <dbReference type="ARBA" id="ARBA00000677"/>
    </source>
</evidence>
<evidence type="ECO:0000256" key="4">
    <source>
        <dbReference type="ARBA" id="ARBA00013208"/>
    </source>
</evidence>
<dbReference type="PROSITE" id="PS00761">
    <property type="entry name" value="SPASE_I_3"/>
    <property type="match status" value="1"/>
</dbReference>
<dbReference type="PANTHER" id="PTHR43390">
    <property type="entry name" value="SIGNAL PEPTIDASE I"/>
    <property type="match status" value="1"/>
</dbReference>
<dbReference type="PROSITE" id="PS00760">
    <property type="entry name" value="SPASE_I_2"/>
    <property type="match status" value="1"/>
</dbReference>
<evidence type="ECO:0000313" key="11">
    <source>
        <dbReference type="EMBL" id="HIX52551.1"/>
    </source>
</evidence>
<evidence type="ECO:0000256" key="8">
    <source>
        <dbReference type="RuleBase" id="RU003993"/>
    </source>
</evidence>
<dbReference type="Gene3D" id="2.10.109.10">
    <property type="entry name" value="Umud Fragment, subunit A"/>
    <property type="match status" value="1"/>
</dbReference>
<keyword evidence="8" id="KW-1133">Transmembrane helix</keyword>
<dbReference type="NCBIfam" id="TIGR02227">
    <property type="entry name" value="sigpep_I_bact"/>
    <property type="match status" value="1"/>
</dbReference>
<comment type="subcellular location">
    <subcellularLocation>
        <location evidence="2">Cell membrane</location>
        <topology evidence="2">Single-pass type II membrane protein</topology>
    </subcellularLocation>
    <subcellularLocation>
        <location evidence="9">Membrane</location>
        <topology evidence="9">Single-pass type II membrane protein</topology>
    </subcellularLocation>
</comment>
<dbReference type="InterPro" id="IPR019757">
    <property type="entry name" value="Pept_S26A_signal_pept_1_Lys-AS"/>
</dbReference>
<dbReference type="SUPFAM" id="SSF51306">
    <property type="entry name" value="LexA/Signal peptidase"/>
    <property type="match status" value="1"/>
</dbReference>
<dbReference type="CDD" id="cd06530">
    <property type="entry name" value="S26_SPase_I"/>
    <property type="match status" value="1"/>
</dbReference>
<evidence type="ECO:0000256" key="5">
    <source>
        <dbReference type="ARBA" id="ARBA00022670"/>
    </source>
</evidence>
<keyword evidence="8" id="KW-0472">Membrane</keyword>
<comment type="similarity">
    <text evidence="3 9">Belongs to the peptidase S26 family.</text>
</comment>
<dbReference type="EC" id="3.4.21.89" evidence="4 8"/>
<feature type="active site" evidence="7">
    <location>
        <position position="45"/>
    </location>
</feature>
<organism evidence="11 12">
    <name type="scientific">Candidatus Lachnoclostridium stercoripullorum</name>
    <dbReference type="NCBI Taxonomy" id="2838635"/>
    <lineage>
        <taxon>Bacteria</taxon>
        <taxon>Bacillati</taxon>
        <taxon>Bacillota</taxon>
        <taxon>Clostridia</taxon>
        <taxon>Lachnospirales</taxon>
        <taxon>Lachnospiraceae</taxon>
    </lineage>
</organism>
<dbReference type="InterPro" id="IPR019756">
    <property type="entry name" value="Pept_S26A_signal_pept_1_Ser-AS"/>
</dbReference>
<keyword evidence="8" id="KW-0812">Transmembrane</keyword>
<dbReference type="Pfam" id="PF10502">
    <property type="entry name" value="Peptidase_S26"/>
    <property type="match status" value="1"/>
</dbReference>
<evidence type="ECO:0000259" key="10">
    <source>
        <dbReference type="Pfam" id="PF10502"/>
    </source>
</evidence>
<dbReference type="InterPro" id="IPR036286">
    <property type="entry name" value="LexA/Signal_pep-like_sf"/>
</dbReference>
<evidence type="ECO:0000256" key="2">
    <source>
        <dbReference type="ARBA" id="ARBA00004401"/>
    </source>
</evidence>
<dbReference type="GO" id="GO:0009003">
    <property type="term" value="F:signal peptidase activity"/>
    <property type="evidence" value="ECO:0007669"/>
    <property type="project" value="UniProtKB-EC"/>
</dbReference>
<dbReference type="PRINTS" id="PR00727">
    <property type="entry name" value="LEADERPTASE"/>
</dbReference>
<sequence length="180" mass="19988">MDFYEEDKSLLRRVTGWAADIVLVIAVAWFMVYMFAAQVPIAGNSMAPALENGDVVLMNRLPGILFGPGRFDLAVFRREDGKMNVKRVIGLPGETVQITGGYIYIDGELLQAEDGLNQVSLAGIAQHPVTLGRDEYFVLGDNRESSEDSRFVNIGNIKREQITGNAWIRIQPLVRFGRIG</sequence>
<proteinExistence type="inferred from homology"/>
<evidence type="ECO:0000256" key="9">
    <source>
        <dbReference type="RuleBase" id="RU362042"/>
    </source>
</evidence>
<dbReference type="InterPro" id="IPR019533">
    <property type="entry name" value="Peptidase_S26"/>
</dbReference>
<feature type="transmembrane region" description="Helical" evidence="8">
    <location>
        <begin position="14"/>
        <end position="36"/>
    </location>
</feature>
<evidence type="ECO:0000256" key="3">
    <source>
        <dbReference type="ARBA" id="ARBA00009370"/>
    </source>
</evidence>
<dbReference type="PANTHER" id="PTHR43390:SF1">
    <property type="entry name" value="CHLOROPLAST PROCESSING PEPTIDASE"/>
    <property type="match status" value="1"/>
</dbReference>
<comment type="caution">
    <text evidence="11">The sequence shown here is derived from an EMBL/GenBank/DDBJ whole genome shotgun (WGS) entry which is preliminary data.</text>
</comment>
<reference evidence="11" key="2">
    <citation type="submission" date="2021-04" db="EMBL/GenBank/DDBJ databases">
        <authorList>
            <person name="Gilroy R."/>
        </authorList>
    </citation>
    <scope>NUCLEOTIDE SEQUENCE</scope>
    <source>
        <strain evidence="11">ChiGjej4B4-12881</strain>
    </source>
</reference>
<feature type="domain" description="Peptidase S26" evidence="10">
    <location>
        <begin position="16"/>
        <end position="169"/>
    </location>
</feature>
<comment type="catalytic activity">
    <reaction evidence="1 8">
        <text>Cleavage of hydrophobic, N-terminal signal or leader sequences from secreted and periplasmic proteins.</text>
        <dbReference type="EC" id="3.4.21.89"/>
    </reaction>
</comment>
<protein>
    <recommendedName>
        <fullName evidence="4 8">Signal peptidase I</fullName>
        <ecNumber evidence="4 8">3.4.21.89</ecNumber>
    </recommendedName>
</protein>
<reference evidence="11" key="1">
    <citation type="journal article" date="2021" name="PeerJ">
        <title>Extensive microbial diversity within the chicken gut microbiome revealed by metagenomics and culture.</title>
        <authorList>
            <person name="Gilroy R."/>
            <person name="Ravi A."/>
            <person name="Getino M."/>
            <person name="Pursley I."/>
            <person name="Horton D.L."/>
            <person name="Alikhan N.F."/>
            <person name="Baker D."/>
            <person name="Gharbi K."/>
            <person name="Hall N."/>
            <person name="Watson M."/>
            <person name="Adriaenssens E.M."/>
            <person name="Foster-Nyarko E."/>
            <person name="Jarju S."/>
            <person name="Secka A."/>
            <person name="Antonio M."/>
            <person name="Oren A."/>
            <person name="Chaudhuri R.R."/>
            <person name="La Ragione R."/>
            <person name="Hildebrand F."/>
            <person name="Pallen M.J."/>
        </authorList>
    </citation>
    <scope>NUCLEOTIDE SEQUENCE</scope>
    <source>
        <strain evidence="11">ChiGjej4B4-12881</strain>
    </source>
</reference>
<dbReference type="InterPro" id="IPR019758">
    <property type="entry name" value="Pept_S26A_signal_pept_1_CS"/>
</dbReference>
<gene>
    <name evidence="11" type="primary">lepB</name>
    <name evidence="11" type="ORF">IAA28_07080</name>
</gene>
<evidence type="ECO:0000256" key="6">
    <source>
        <dbReference type="ARBA" id="ARBA00022801"/>
    </source>
</evidence>
<dbReference type="InterPro" id="IPR000223">
    <property type="entry name" value="Pept_S26A_signal_pept_1"/>
</dbReference>
<dbReference type="PROSITE" id="PS00501">
    <property type="entry name" value="SPASE_I_1"/>
    <property type="match status" value="1"/>
</dbReference>
<dbReference type="GO" id="GO:0005886">
    <property type="term" value="C:plasma membrane"/>
    <property type="evidence" value="ECO:0007669"/>
    <property type="project" value="UniProtKB-SubCell"/>
</dbReference>
<dbReference type="GO" id="GO:0006465">
    <property type="term" value="P:signal peptide processing"/>
    <property type="evidence" value="ECO:0007669"/>
    <property type="project" value="InterPro"/>
</dbReference>
<accession>A0A9D1W4G0</accession>
<dbReference type="Proteomes" id="UP000886780">
    <property type="component" value="Unassembled WGS sequence"/>
</dbReference>
<evidence type="ECO:0000313" key="12">
    <source>
        <dbReference type="Proteomes" id="UP000886780"/>
    </source>
</evidence>
<feature type="active site" evidence="7">
    <location>
        <position position="86"/>
    </location>
</feature>
<dbReference type="EMBL" id="DXEU01000124">
    <property type="protein sequence ID" value="HIX52551.1"/>
    <property type="molecule type" value="Genomic_DNA"/>
</dbReference>
<keyword evidence="6 8" id="KW-0378">Hydrolase</keyword>
<dbReference type="AlphaFoldDB" id="A0A9D1W4G0"/>
<dbReference type="GO" id="GO:0004252">
    <property type="term" value="F:serine-type endopeptidase activity"/>
    <property type="evidence" value="ECO:0007669"/>
    <property type="project" value="InterPro"/>
</dbReference>
<name>A0A9D1W4G0_9FIRM</name>
<evidence type="ECO:0000256" key="7">
    <source>
        <dbReference type="PIRSR" id="PIRSR600223-1"/>
    </source>
</evidence>
<keyword evidence="5 8" id="KW-0645">Protease</keyword>